<reference evidence="2" key="2">
    <citation type="submission" date="2020-01" db="EMBL/GenBank/DDBJ databases">
        <authorList>
            <person name="Hornung B."/>
        </authorList>
    </citation>
    <scope>NUCLEOTIDE SEQUENCE</scope>
    <source>
        <strain evidence="2">PacBioINE</strain>
    </source>
</reference>
<reference evidence="3" key="1">
    <citation type="submission" date="2014-11" db="EMBL/GenBank/DDBJ databases">
        <authorList>
            <person name="Hornung B.V."/>
        </authorList>
    </citation>
    <scope>NUCLEOTIDE SEQUENCE</scope>
    <source>
        <strain evidence="3">INE</strain>
    </source>
</reference>
<accession>A0A8S0XCC4</accession>
<dbReference type="InterPro" id="IPR001448">
    <property type="entry name" value="SASP_alpha/beta-type"/>
</dbReference>
<comment type="function">
    <text evidence="1">SASP are bound to spore DNA. They are double-stranded DNA-binding proteins that cause DNA to change to an a-like conformation. They protect the DNA backbone from chemical and enzymatic cleavage and are thus involved in dormant spore's high resistance to UV light.</text>
</comment>
<name>A0A8S0XCC4_9FIRM</name>
<dbReference type="RefSeq" id="WP_240985670.1">
    <property type="nucleotide sequence ID" value="NZ_CDGJ01000058.1"/>
</dbReference>
<dbReference type="EMBL" id="CDGJ01000058">
    <property type="protein sequence ID" value="CEJ07506.1"/>
    <property type="molecule type" value="Genomic_DNA"/>
</dbReference>
<gene>
    <name evidence="3" type="ORF">DEACI_1972</name>
    <name evidence="2" type="ORF">DEACI_2950</name>
</gene>
<dbReference type="AlphaFoldDB" id="A0A8S0XCC4"/>
<protein>
    <submittedName>
        <fullName evidence="2">Small, acid-soluble spore proteins, alpha/beta type</fullName>
    </submittedName>
</protein>
<dbReference type="Gene3D" id="6.10.10.80">
    <property type="entry name" value="Small, acid-soluble spore protein, alpha/beta type-like"/>
    <property type="match status" value="1"/>
</dbReference>
<dbReference type="Proteomes" id="UP001071230">
    <property type="component" value="Unassembled WGS sequence"/>
</dbReference>
<evidence type="ECO:0000313" key="3">
    <source>
        <dbReference type="EMBL" id="CEJ07506.1"/>
    </source>
</evidence>
<dbReference type="Proteomes" id="UP000836597">
    <property type="component" value="Chromosome"/>
</dbReference>
<dbReference type="EMBL" id="LR746496">
    <property type="protein sequence ID" value="CAA7602276.1"/>
    <property type="molecule type" value="Genomic_DNA"/>
</dbReference>
<dbReference type="GO" id="GO:0003690">
    <property type="term" value="F:double-stranded DNA binding"/>
    <property type="evidence" value="ECO:0007669"/>
    <property type="project" value="InterPro"/>
</dbReference>
<proteinExistence type="predicted"/>
<dbReference type="Pfam" id="PF00269">
    <property type="entry name" value="SASP"/>
    <property type="match status" value="1"/>
</dbReference>
<organism evidence="2">
    <name type="scientific">Acididesulfobacillus acetoxydans</name>
    <dbReference type="NCBI Taxonomy" id="1561005"/>
    <lineage>
        <taxon>Bacteria</taxon>
        <taxon>Bacillati</taxon>
        <taxon>Bacillota</taxon>
        <taxon>Clostridia</taxon>
        <taxon>Eubacteriales</taxon>
        <taxon>Peptococcaceae</taxon>
        <taxon>Acididesulfobacillus</taxon>
    </lineage>
</organism>
<evidence type="ECO:0000256" key="1">
    <source>
        <dbReference type="ARBA" id="ARBA00003863"/>
    </source>
</evidence>
<keyword evidence="4" id="KW-1185">Reference proteome</keyword>
<evidence type="ECO:0000313" key="4">
    <source>
        <dbReference type="Proteomes" id="UP001071230"/>
    </source>
</evidence>
<evidence type="ECO:0000313" key="2">
    <source>
        <dbReference type="EMBL" id="CAA7602276.1"/>
    </source>
</evidence>
<dbReference type="KEGG" id="aacx:DEACI_2950"/>
<dbReference type="InterPro" id="IPR038300">
    <property type="entry name" value="SASP_sf_alpha/beta"/>
</dbReference>
<dbReference type="GO" id="GO:0006265">
    <property type="term" value="P:DNA topological change"/>
    <property type="evidence" value="ECO:0007669"/>
    <property type="project" value="InterPro"/>
</dbReference>
<sequence length="61" mass="6910">MKEKKPRLKRIDPLEPLKMEIAAELGLLEQAQSKGWDSLSAKEAGRIGGLMAQRRRHDNRG</sequence>